<protein>
    <submittedName>
        <fullName evidence="1">Uncharacterized protein</fullName>
    </submittedName>
</protein>
<dbReference type="EMBL" id="CP001101">
    <property type="protein sequence ID" value="ACE03005.1"/>
    <property type="molecule type" value="Genomic_DNA"/>
</dbReference>
<dbReference type="KEGG" id="cpb:Cphamn1_0016"/>
<evidence type="ECO:0000313" key="1">
    <source>
        <dbReference type="EMBL" id="ACE03005.1"/>
    </source>
</evidence>
<dbReference type="STRING" id="331678.Cphamn1_0016"/>
<accession>B3EJJ4</accession>
<sequence>MHEVYSSSILFFFLPPVLDALLPGLPVSVGYEAIFCYLGKQNIYTI</sequence>
<proteinExistence type="predicted"/>
<dbReference type="AlphaFoldDB" id="B3EJJ4"/>
<organism evidence="1">
    <name type="scientific">Chlorobium phaeobacteroides (strain BS1)</name>
    <dbReference type="NCBI Taxonomy" id="331678"/>
    <lineage>
        <taxon>Bacteria</taxon>
        <taxon>Pseudomonadati</taxon>
        <taxon>Chlorobiota</taxon>
        <taxon>Chlorobiia</taxon>
        <taxon>Chlorobiales</taxon>
        <taxon>Chlorobiaceae</taxon>
        <taxon>Chlorobium/Pelodictyon group</taxon>
        <taxon>Chlorobium</taxon>
    </lineage>
</organism>
<gene>
    <name evidence="1" type="ordered locus">Cphamn1_0016</name>
</gene>
<reference evidence="1" key="1">
    <citation type="submission" date="2008-06" db="EMBL/GenBank/DDBJ databases">
        <title>Complete sequence of Chlorobium phaeobacteroides BS1.</title>
        <authorList>
            <consortium name="US DOE Joint Genome Institute"/>
            <person name="Lucas S."/>
            <person name="Copeland A."/>
            <person name="Lapidus A."/>
            <person name="Glavina del Rio T."/>
            <person name="Dalin E."/>
            <person name="Tice H."/>
            <person name="Bruce D."/>
            <person name="Goodwin L."/>
            <person name="Pitluck S."/>
            <person name="Schmutz J."/>
            <person name="Larimer F."/>
            <person name="Land M."/>
            <person name="Hauser L."/>
            <person name="Kyrpides N."/>
            <person name="Ovchinnikova G."/>
            <person name="Li T."/>
            <person name="Liu Z."/>
            <person name="Zhao F."/>
            <person name="Overmann J."/>
            <person name="Bryant D.A."/>
            <person name="Richardson P."/>
        </authorList>
    </citation>
    <scope>NUCLEOTIDE SEQUENCE [LARGE SCALE GENOMIC DNA]</scope>
    <source>
        <strain evidence="1">BS1</strain>
    </source>
</reference>
<name>B3EJJ4_CHLPB</name>
<dbReference type="HOGENOM" id="CLU_3181707_0_0_10"/>